<dbReference type="GO" id="GO:0008168">
    <property type="term" value="F:methyltransferase activity"/>
    <property type="evidence" value="ECO:0007669"/>
    <property type="project" value="UniProtKB-KW"/>
</dbReference>
<dbReference type="Pfam" id="PF13679">
    <property type="entry name" value="Methyltransf_32"/>
    <property type="match status" value="1"/>
</dbReference>
<dbReference type="EMBL" id="JBAKBA010000039">
    <property type="protein sequence ID" value="MEL0660341.1"/>
    <property type="molecule type" value="Genomic_DNA"/>
</dbReference>
<evidence type="ECO:0000313" key="2">
    <source>
        <dbReference type="EMBL" id="MEL0660341.1"/>
    </source>
</evidence>
<feature type="domain" description="Methyltransferase" evidence="1">
    <location>
        <begin position="107"/>
        <end position="224"/>
    </location>
</feature>
<dbReference type="Proteomes" id="UP001366060">
    <property type="component" value="Unassembled WGS sequence"/>
</dbReference>
<protein>
    <submittedName>
        <fullName evidence="2">Methyltransferase</fullName>
    </submittedName>
</protein>
<comment type="caution">
    <text evidence="2">The sequence shown here is derived from an EMBL/GenBank/DDBJ whole genome shotgun (WGS) entry which is preliminary data.</text>
</comment>
<reference evidence="2 3" key="1">
    <citation type="submission" date="2024-02" db="EMBL/GenBank/DDBJ databases">
        <title>Bacteria isolated from the canopy kelp, Nereocystis luetkeana.</title>
        <authorList>
            <person name="Pfister C.A."/>
            <person name="Younker I.T."/>
            <person name="Light S.H."/>
        </authorList>
    </citation>
    <scope>NUCLEOTIDE SEQUENCE [LARGE SCALE GENOMIC DNA]</scope>
    <source>
        <strain evidence="2 3">TI.2.07</strain>
    </source>
</reference>
<dbReference type="InterPro" id="IPR025714">
    <property type="entry name" value="Methyltranfer_dom"/>
</dbReference>
<evidence type="ECO:0000259" key="1">
    <source>
        <dbReference type="Pfam" id="PF13679"/>
    </source>
</evidence>
<keyword evidence="3" id="KW-1185">Reference proteome</keyword>
<dbReference type="RefSeq" id="WP_341628802.1">
    <property type="nucleotide sequence ID" value="NZ_JBAKBA010000039.1"/>
</dbReference>
<keyword evidence="2" id="KW-0808">Transferase</keyword>
<dbReference type="PANTHER" id="PTHR13369">
    <property type="match status" value="1"/>
</dbReference>
<evidence type="ECO:0000313" key="3">
    <source>
        <dbReference type="Proteomes" id="UP001366060"/>
    </source>
</evidence>
<dbReference type="GO" id="GO:0032259">
    <property type="term" value="P:methylation"/>
    <property type="evidence" value="ECO:0007669"/>
    <property type="project" value="UniProtKB-KW"/>
</dbReference>
<name>A0ABU9HF11_9GAMM</name>
<proteinExistence type="predicted"/>
<keyword evidence="2" id="KW-0489">Methyltransferase</keyword>
<sequence length="399" mass="46120">MLKHNFDKIDRYLTATKQYWHYNAFILNDYPSFSGNSALINFLHRIDDNQLLSYQQNPASLYPLLKQFIPELLNINDPLFDINNNNFTHDLDVPFWLKKGIKGRKWIQIDRFSHYIDETLPVLEWCAGKGHLGRLIHYKTKNEISAVEWNAGLCNQGQALAQQQSISQPFFVANVLLGEGSQLLNKEQHVVALHACGDLHVHLINGVKKVLTEKVTISPCCYHLTEHDNYQAVSSYASQQSQLLSSITLNKQDLKLAVAQQSTSGERQTQLNDQEVWWRLSFDCLQKALLKTEDYLTVPSFPKTLLSNNFRDFAEWVKAYKQLDIELPADLSMYLVQGKVRFNRLRRGELVSQFFRRPLELWLVYDRALSLQEAGYQVNISIFCDANITPRNLLIQASR</sequence>
<dbReference type="PANTHER" id="PTHR13369:SF0">
    <property type="entry name" value="GLUTATHIONE S-TRANSFERASE C-TERMINAL DOMAIN-CONTAINING PROTEIN"/>
    <property type="match status" value="1"/>
</dbReference>
<organism evidence="2 3">
    <name type="scientific">Psychromonas arctica</name>
    <dbReference type="NCBI Taxonomy" id="168275"/>
    <lineage>
        <taxon>Bacteria</taxon>
        <taxon>Pseudomonadati</taxon>
        <taxon>Pseudomonadota</taxon>
        <taxon>Gammaproteobacteria</taxon>
        <taxon>Alteromonadales</taxon>
        <taxon>Psychromonadaceae</taxon>
        <taxon>Psychromonas</taxon>
    </lineage>
</organism>
<gene>
    <name evidence="2" type="ORF">V6255_14475</name>
</gene>
<accession>A0ABU9HF11</accession>